<dbReference type="PANTHER" id="PTHR14027">
    <property type="entry name" value="RNA POLYMERASE-ASSOCIATED PROTEIN CTR9"/>
    <property type="match status" value="1"/>
</dbReference>
<dbReference type="Pfam" id="PF13174">
    <property type="entry name" value="TPR_6"/>
    <property type="match status" value="3"/>
</dbReference>
<dbReference type="PANTHER" id="PTHR14027:SF2">
    <property type="entry name" value="RNA POLYMERASE-ASSOCIATED PROTEIN CTR9 HOMOLOG"/>
    <property type="match status" value="1"/>
</dbReference>
<dbReference type="SUPFAM" id="SSF48452">
    <property type="entry name" value="TPR-like"/>
    <property type="match status" value="5"/>
</dbReference>
<comment type="caution">
    <text evidence="5">The sequence shown here is derived from an EMBL/GenBank/DDBJ whole genome shotgun (WGS) entry which is preliminary data.</text>
</comment>
<name>A0A3P3WDJ6_9FLAO</name>
<organism evidence="5 6">
    <name type="scientific">Paenimyroides tangerinum</name>
    <dbReference type="NCBI Taxonomy" id="2488728"/>
    <lineage>
        <taxon>Bacteria</taxon>
        <taxon>Pseudomonadati</taxon>
        <taxon>Bacteroidota</taxon>
        <taxon>Flavobacteriia</taxon>
        <taxon>Flavobacteriales</taxon>
        <taxon>Flavobacteriaceae</taxon>
        <taxon>Paenimyroides</taxon>
    </lineage>
</organism>
<feature type="chain" id="PRO_5018140030" description="Tetratricopeptide repeat protein" evidence="4">
    <location>
        <begin position="22"/>
        <end position="1002"/>
    </location>
</feature>
<dbReference type="InterPro" id="IPR019734">
    <property type="entry name" value="TPR_rpt"/>
</dbReference>
<feature type="repeat" description="TPR" evidence="3">
    <location>
        <begin position="610"/>
        <end position="643"/>
    </location>
</feature>
<evidence type="ECO:0000256" key="3">
    <source>
        <dbReference type="PROSITE-ProRule" id="PRU00339"/>
    </source>
</evidence>
<dbReference type="SMART" id="SM00028">
    <property type="entry name" value="TPR"/>
    <property type="match status" value="10"/>
</dbReference>
<feature type="repeat" description="TPR" evidence="3">
    <location>
        <begin position="279"/>
        <end position="312"/>
    </location>
</feature>
<keyword evidence="2 3" id="KW-0802">TPR repeat</keyword>
<feature type="repeat" description="TPR" evidence="3">
    <location>
        <begin position="314"/>
        <end position="347"/>
    </location>
</feature>
<dbReference type="Proteomes" id="UP000275719">
    <property type="component" value="Unassembled WGS sequence"/>
</dbReference>
<evidence type="ECO:0000313" key="5">
    <source>
        <dbReference type="EMBL" id="RRJ93231.1"/>
    </source>
</evidence>
<dbReference type="Gene3D" id="1.25.40.10">
    <property type="entry name" value="Tetratricopeptide repeat domain"/>
    <property type="match status" value="7"/>
</dbReference>
<keyword evidence="1" id="KW-0677">Repeat</keyword>
<evidence type="ECO:0000256" key="2">
    <source>
        <dbReference type="ARBA" id="ARBA00022803"/>
    </source>
</evidence>
<feature type="repeat" description="TPR" evidence="3">
    <location>
        <begin position="647"/>
        <end position="680"/>
    </location>
</feature>
<feature type="signal peptide" evidence="4">
    <location>
        <begin position="1"/>
        <end position="21"/>
    </location>
</feature>
<gene>
    <name evidence="5" type="ORF">EG240_00230</name>
</gene>
<dbReference type="RefSeq" id="WP_125016213.1">
    <property type="nucleotide sequence ID" value="NZ_RQVQ01000001.1"/>
</dbReference>
<sequence length="1002" mass="115163">MRKLNNIFFLSLALGSTQLQAQQSVIYTNDNYKFDKAVSLYSENLYALAQVLFEEIKTTNFNDEIQADCAYYIANCAMYLDQDGAEYKIQDFIKNYPTSSKQVDALSEVCNFYFKKGEYKKVLNYSRGINETVLSDEIKNRLNFQKGYCYFVENKFPEAKEYFSKVTNSEKYDDQAKYYLGYISYQNNDYKTASEYFGEVSYNEKYYEKMGYFKADMNFKSGNFDEAIRLGKEQFSKSTDEEKSELAKIIGESYFNLQKYDEALPYLLQYNGKNNRLNNVDFYQLGYVYYKKGDYPKAISEFNKIIDGSDSVAQNAYYHLGESYLKSEQKTQALNAFKNASEMSFNSKIQEDANVNYAKLSYEIGNPYQSTPTVIISFLQKYPNSAYKEELNALLIDSYISSKNYNEALVLLEKNRTPQNKLAYQKVNFYRGLELYNEGNYADALTLFNKSINEAQDKKMIARATYWKGESEYALNRFNDAKTTFSGFKKLPYAEITPEFKDVNYSLGYANFKLKNYDESVMLFDAYTKSANNSSKKNDAYLRLGDSQFVNGKYWPAMESYNKVIESKGSEVDYAVYQKAISYGFVDRNDNKIKELNSFISNYPNSSYVVDAMYELGSTYSNLNKSDESIATFNKLISQYPKSAFVPKAMLKQGLVYYNEKENEKSLERFKKVVSDYPKTPEAVEAVETARLIYIDSGNTSEYATWIKGLDFIDVSNYDLENDSYVAAEKQLFQNNSKQAISGFEDYLKNYSNGKNALKAEFNLAELYVTENQVNKAVPHYKSIVGKSKNEYTEVSLVRLTDYYLDNKQSAEAIPLLKRLENEAEKEQNKLFAQANLMKVYSESDDTKSAESYAEKVLSNSKVDKRIKADAQLISARAAIANKDWTTAKKSYAELLTTANGEIAAEALYYDAYFKNADKKYEASNVAIQKLAKDYSSYKYFGAKGLVLMAKNFYGLKDSYQATYILENVIKNFSDYNDVVSDAKAELAKIKSEESKRNSSVK</sequence>
<dbReference type="InterPro" id="IPR031101">
    <property type="entry name" value="Ctr9"/>
</dbReference>
<dbReference type="GO" id="GO:0000993">
    <property type="term" value="F:RNA polymerase II complex binding"/>
    <property type="evidence" value="ECO:0007669"/>
    <property type="project" value="TreeGrafter"/>
</dbReference>
<evidence type="ECO:0000313" key="6">
    <source>
        <dbReference type="Proteomes" id="UP000275719"/>
    </source>
</evidence>
<dbReference type="PROSITE" id="PS50005">
    <property type="entry name" value="TPR"/>
    <property type="match status" value="4"/>
</dbReference>
<proteinExistence type="predicted"/>
<dbReference type="InterPro" id="IPR011990">
    <property type="entry name" value="TPR-like_helical_dom_sf"/>
</dbReference>
<dbReference type="GO" id="GO:0006355">
    <property type="term" value="P:regulation of DNA-templated transcription"/>
    <property type="evidence" value="ECO:0007669"/>
    <property type="project" value="InterPro"/>
</dbReference>
<dbReference type="OrthoDB" id="9814448at2"/>
<dbReference type="Pfam" id="PF13432">
    <property type="entry name" value="TPR_16"/>
    <property type="match status" value="1"/>
</dbReference>
<evidence type="ECO:0008006" key="7">
    <source>
        <dbReference type="Google" id="ProtNLM"/>
    </source>
</evidence>
<dbReference type="GO" id="GO:0006368">
    <property type="term" value="P:transcription elongation by RNA polymerase II"/>
    <property type="evidence" value="ECO:0007669"/>
    <property type="project" value="TreeGrafter"/>
</dbReference>
<protein>
    <recommendedName>
        <fullName evidence="7">Tetratricopeptide repeat protein</fullName>
    </recommendedName>
</protein>
<evidence type="ECO:0000256" key="1">
    <source>
        <dbReference type="ARBA" id="ARBA00022737"/>
    </source>
</evidence>
<keyword evidence="6" id="KW-1185">Reference proteome</keyword>
<dbReference type="EMBL" id="RQVQ01000001">
    <property type="protein sequence ID" value="RRJ93231.1"/>
    <property type="molecule type" value="Genomic_DNA"/>
</dbReference>
<dbReference type="AlphaFoldDB" id="A0A3P3WDJ6"/>
<evidence type="ECO:0000256" key="4">
    <source>
        <dbReference type="SAM" id="SignalP"/>
    </source>
</evidence>
<keyword evidence="4" id="KW-0732">Signal</keyword>
<accession>A0A3P3WDJ6</accession>
<reference evidence="5 6" key="1">
    <citation type="submission" date="2018-11" db="EMBL/GenBank/DDBJ databases">
        <title>Flavobacterium sp. nov., YIM 102701-2 draft genome.</title>
        <authorList>
            <person name="Li G."/>
            <person name="Jiang Y."/>
        </authorList>
    </citation>
    <scope>NUCLEOTIDE SEQUENCE [LARGE SCALE GENOMIC DNA]</scope>
    <source>
        <strain evidence="5 6">YIM 102701-2</strain>
    </source>
</reference>